<feature type="chain" id="PRO_5046191317" description="histidine kinase" evidence="8">
    <location>
        <begin position="24"/>
        <end position="742"/>
    </location>
</feature>
<evidence type="ECO:0000256" key="5">
    <source>
        <dbReference type="PROSITE-ProRule" id="PRU00339"/>
    </source>
</evidence>
<feature type="domain" description="Histidine kinase" evidence="9">
    <location>
        <begin position="372"/>
        <end position="592"/>
    </location>
</feature>
<dbReference type="RefSeq" id="WP_250593479.1">
    <property type="nucleotide sequence ID" value="NZ_JAMLJM010000013.1"/>
</dbReference>
<feature type="signal peptide" evidence="8">
    <location>
        <begin position="1"/>
        <end position="23"/>
    </location>
</feature>
<feature type="repeat" description="TPR" evidence="5">
    <location>
        <begin position="192"/>
        <end position="225"/>
    </location>
</feature>
<dbReference type="PROSITE" id="PS50110">
    <property type="entry name" value="RESPONSE_REGULATORY"/>
    <property type="match status" value="1"/>
</dbReference>
<dbReference type="InterPro" id="IPR019734">
    <property type="entry name" value="TPR_rpt"/>
</dbReference>
<dbReference type="SMART" id="SM00387">
    <property type="entry name" value="HATPase_c"/>
    <property type="match status" value="1"/>
</dbReference>
<dbReference type="InterPro" id="IPR001789">
    <property type="entry name" value="Sig_transdc_resp-reg_receiver"/>
</dbReference>
<keyword evidence="5" id="KW-0802">TPR repeat</keyword>
<dbReference type="SMART" id="SM00448">
    <property type="entry name" value="REC"/>
    <property type="match status" value="1"/>
</dbReference>
<accession>A0ABT0TRU1</accession>
<dbReference type="SUPFAM" id="SSF48452">
    <property type="entry name" value="TPR-like"/>
    <property type="match status" value="1"/>
</dbReference>
<dbReference type="GO" id="GO:0005524">
    <property type="term" value="F:ATP binding"/>
    <property type="evidence" value="ECO:0007669"/>
    <property type="project" value="UniProtKB-KW"/>
</dbReference>
<keyword evidence="11" id="KW-0067">ATP-binding</keyword>
<dbReference type="PROSITE" id="PS50005">
    <property type="entry name" value="TPR"/>
    <property type="match status" value="1"/>
</dbReference>
<evidence type="ECO:0000259" key="9">
    <source>
        <dbReference type="PROSITE" id="PS50109"/>
    </source>
</evidence>
<sequence length="742" mass="86081">MFKTLHCIIVLFVVIANSSYAQKEPSSKKSISEKITQARNALFDLNCEKSLQLAQEALSEANQIDDDLLKAKAYNVIATNFLEFSDTQKAEQYYTKALHHAKLVKNDTVQDWVYNNMGALYAYYQDNFEKGMEYYKKGLVFTEKTKNPIQITYNSLNISGAYFDEGRFDEGFPYISKAEKYMKFHDEIEARITYYSQLGNYYSHKGNNQKAEENFKKAISYGKNSTTNLLDSYLADVYFLFSKYYLKNKKYEEAYHYLELYSTTKEKIYNEERSNKVKDFENKIEIEEYKRQIDFIESEKQQKEKSLQKTWIIILLCLISMIILFAFAYTSFRNSKLRRKNYEDLKKVNKELKEAKEKAEEVTKLKSQFVSTITHELRTPLYGVIGITDIINKEHPELSGSKYLSSLKFSAKYLLSLVNDILQMNKISERKIVLEDVPFNIREELESIKNSFDVLSFKNKNNISIEIDSSVPKFLIGDRIRLSQIFMNLISNSLKFTINGKVEVKARVLTKENNICQLEFQVIDNGIGISKEYHEKIFEEFVQIERRDDDYQGTGLGLPIVKKLVALFGGTIHLESEEHKGTKVLFTANLKCADTLENQDIIEKVTRTDELEKLGKIKVLLVEDNKINQIVTEKILKGFNFEITIVESGFEAIKILEDAYFDVVLMDINMPLLNGFETTRILRNKGIKTPIIALTAFDKHEINDEILKSGMDAVMIKPFDSKVLYDMIVEIVTKHKKENLSK</sequence>
<dbReference type="Pfam" id="PF00072">
    <property type="entry name" value="Response_reg"/>
    <property type="match status" value="1"/>
</dbReference>
<feature type="transmembrane region" description="Helical" evidence="7">
    <location>
        <begin position="311"/>
        <end position="332"/>
    </location>
</feature>
<dbReference type="InterPro" id="IPR011006">
    <property type="entry name" value="CheY-like_superfamily"/>
</dbReference>
<dbReference type="InterPro" id="IPR011990">
    <property type="entry name" value="TPR-like_helical_dom_sf"/>
</dbReference>
<dbReference type="Proteomes" id="UP001317191">
    <property type="component" value="Unassembled WGS sequence"/>
</dbReference>
<dbReference type="InterPro" id="IPR003594">
    <property type="entry name" value="HATPase_dom"/>
</dbReference>
<dbReference type="Gene3D" id="3.30.565.10">
    <property type="entry name" value="Histidine kinase-like ATPase, C-terminal domain"/>
    <property type="match status" value="1"/>
</dbReference>
<dbReference type="EC" id="2.7.13.3" evidence="2"/>
<dbReference type="SUPFAM" id="SSF52172">
    <property type="entry name" value="CheY-like"/>
    <property type="match status" value="1"/>
</dbReference>
<evidence type="ECO:0000256" key="1">
    <source>
        <dbReference type="ARBA" id="ARBA00000085"/>
    </source>
</evidence>
<comment type="caution">
    <text evidence="11">The sequence shown here is derived from an EMBL/GenBank/DDBJ whole genome shotgun (WGS) entry which is preliminary data.</text>
</comment>
<gene>
    <name evidence="11" type="ORF">NAT50_12060</name>
</gene>
<evidence type="ECO:0000256" key="2">
    <source>
        <dbReference type="ARBA" id="ARBA00012438"/>
    </source>
</evidence>
<evidence type="ECO:0000256" key="3">
    <source>
        <dbReference type="ARBA" id="ARBA00022553"/>
    </source>
</evidence>
<dbReference type="PANTHER" id="PTHR45339">
    <property type="entry name" value="HYBRID SIGNAL TRANSDUCTION HISTIDINE KINASE J"/>
    <property type="match status" value="1"/>
</dbReference>
<keyword evidence="8" id="KW-0732">Signal</keyword>
<dbReference type="InterPro" id="IPR004358">
    <property type="entry name" value="Sig_transdc_His_kin-like_C"/>
</dbReference>
<dbReference type="PROSITE" id="PS50109">
    <property type="entry name" value="HIS_KIN"/>
    <property type="match status" value="1"/>
</dbReference>
<dbReference type="CDD" id="cd17546">
    <property type="entry name" value="REC_hyHK_CKI1_RcsC-like"/>
    <property type="match status" value="1"/>
</dbReference>
<dbReference type="Pfam" id="PF00512">
    <property type="entry name" value="HisKA"/>
    <property type="match status" value="1"/>
</dbReference>
<dbReference type="CDD" id="cd16922">
    <property type="entry name" value="HATPase_EvgS-ArcB-TorS-like"/>
    <property type="match status" value="1"/>
</dbReference>
<evidence type="ECO:0000256" key="7">
    <source>
        <dbReference type="SAM" id="Phobius"/>
    </source>
</evidence>
<dbReference type="PANTHER" id="PTHR45339:SF5">
    <property type="entry name" value="HISTIDINE KINASE"/>
    <property type="match status" value="1"/>
</dbReference>
<dbReference type="Pfam" id="PF02518">
    <property type="entry name" value="HATPase_c"/>
    <property type="match status" value="1"/>
</dbReference>
<dbReference type="CDD" id="cd00082">
    <property type="entry name" value="HisKA"/>
    <property type="match status" value="1"/>
</dbReference>
<dbReference type="Gene3D" id="1.25.40.10">
    <property type="entry name" value="Tetratricopeptide repeat domain"/>
    <property type="match status" value="2"/>
</dbReference>
<reference evidence="11 12" key="1">
    <citation type="submission" date="2022-05" db="EMBL/GenBank/DDBJ databases">
        <title>Flavobacterium sp., isolated from activated sludge.</title>
        <authorList>
            <person name="Ran Q."/>
        </authorList>
    </citation>
    <scope>NUCLEOTIDE SEQUENCE [LARGE SCALE GENOMIC DNA]</scope>
    <source>
        <strain evidence="11 12">HXWNR70</strain>
    </source>
</reference>
<keyword evidence="6" id="KW-0175">Coiled coil</keyword>
<protein>
    <recommendedName>
        <fullName evidence="2">histidine kinase</fullName>
        <ecNumber evidence="2">2.7.13.3</ecNumber>
    </recommendedName>
</protein>
<dbReference type="EMBL" id="JAMLJM010000013">
    <property type="protein sequence ID" value="MCL9810090.1"/>
    <property type="molecule type" value="Genomic_DNA"/>
</dbReference>
<evidence type="ECO:0000256" key="4">
    <source>
        <dbReference type="PROSITE-ProRule" id="PRU00169"/>
    </source>
</evidence>
<evidence type="ECO:0000256" key="8">
    <source>
        <dbReference type="SAM" id="SignalP"/>
    </source>
</evidence>
<comment type="catalytic activity">
    <reaction evidence="1">
        <text>ATP + protein L-histidine = ADP + protein N-phospho-L-histidine.</text>
        <dbReference type="EC" id="2.7.13.3"/>
    </reaction>
</comment>
<dbReference type="Gene3D" id="1.10.287.130">
    <property type="match status" value="1"/>
</dbReference>
<evidence type="ECO:0000256" key="6">
    <source>
        <dbReference type="SAM" id="Coils"/>
    </source>
</evidence>
<dbReference type="PRINTS" id="PR00344">
    <property type="entry name" value="BCTRLSENSOR"/>
</dbReference>
<dbReference type="InterPro" id="IPR036890">
    <property type="entry name" value="HATPase_C_sf"/>
</dbReference>
<evidence type="ECO:0000313" key="12">
    <source>
        <dbReference type="Proteomes" id="UP001317191"/>
    </source>
</evidence>
<proteinExistence type="predicted"/>
<organism evidence="11 12">
    <name type="scientific">Flavobacterium luminosum</name>
    <dbReference type="NCBI Taxonomy" id="2949086"/>
    <lineage>
        <taxon>Bacteria</taxon>
        <taxon>Pseudomonadati</taxon>
        <taxon>Bacteroidota</taxon>
        <taxon>Flavobacteriia</taxon>
        <taxon>Flavobacteriales</taxon>
        <taxon>Flavobacteriaceae</taxon>
        <taxon>Flavobacterium</taxon>
    </lineage>
</organism>
<evidence type="ECO:0000259" key="10">
    <source>
        <dbReference type="PROSITE" id="PS50110"/>
    </source>
</evidence>
<dbReference type="SMART" id="SM00028">
    <property type="entry name" value="TPR"/>
    <property type="match status" value="4"/>
</dbReference>
<keyword evidence="11" id="KW-0547">Nucleotide-binding</keyword>
<name>A0ABT0TRU1_9FLAO</name>
<evidence type="ECO:0000313" key="11">
    <source>
        <dbReference type="EMBL" id="MCL9810090.1"/>
    </source>
</evidence>
<feature type="domain" description="Response regulatory" evidence="10">
    <location>
        <begin position="618"/>
        <end position="732"/>
    </location>
</feature>
<dbReference type="InterPro" id="IPR003661">
    <property type="entry name" value="HisK_dim/P_dom"/>
</dbReference>
<dbReference type="SUPFAM" id="SSF55874">
    <property type="entry name" value="ATPase domain of HSP90 chaperone/DNA topoisomerase II/histidine kinase"/>
    <property type="match status" value="1"/>
</dbReference>
<keyword evidence="12" id="KW-1185">Reference proteome</keyword>
<keyword evidence="7" id="KW-1133">Transmembrane helix</keyword>
<keyword evidence="7" id="KW-0812">Transmembrane</keyword>
<dbReference type="SMART" id="SM00388">
    <property type="entry name" value="HisKA"/>
    <property type="match status" value="1"/>
</dbReference>
<feature type="modified residue" description="4-aspartylphosphate" evidence="4">
    <location>
        <position position="667"/>
    </location>
</feature>
<dbReference type="InterPro" id="IPR036097">
    <property type="entry name" value="HisK_dim/P_sf"/>
</dbReference>
<feature type="coiled-coil region" evidence="6">
    <location>
        <begin position="338"/>
        <end position="368"/>
    </location>
</feature>
<dbReference type="InterPro" id="IPR005467">
    <property type="entry name" value="His_kinase_dom"/>
</dbReference>
<dbReference type="Gene3D" id="3.40.50.2300">
    <property type="match status" value="1"/>
</dbReference>
<dbReference type="SUPFAM" id="SSF47384">
    <property type="entry name" value="Homodimeric domain of signal transducing histidine kinase"/>
    <property type="match status" value="1"/>
</dbReference>
<keyword evidence="7" id="KW-0472">Membrane</keyword>
<keyword evidence="3 4" id="KW-0597">Phosphoprotein</keyword>